<dbReference type="Gene3D" id="3.40.50.720">
    <property type="entry name" value="NAD(P)-binding Rossmann-like Domain"/>
    <property type="match status" value="1"/>
</dbReference>
<name>A0ABW8ITM1_9GAMM</name>
<accession>A0ABW8ITM1</accession>
<organism evidence="4 5">
    <name type="scientific">Dyella lipolytica</name>
    <dbReference type="NCBI Taxonomy" id="1867835"/>
    <lineage>
        <taxon>Bacteria</taxon>
        <taxon>Pseudomonadati</taxon>
        <taxon>Pseudomonadota</taxon>
        <taxon>Gammaproteobacteria</taxon>
        <taxon>Lysobacterales</taxon>
        <taxon>Rhodanobacteraceae</taxon>
        <taxon>Dyella</taxon>
    </lineage>
</organism>
<dbReference type="Pfam" id="PF01370">
    <property type="entry name" value="Epimerase"/>
    <property type="match status" value="1"/>
</dbReference>
<evidence type="ECO:0000256" key="2">
    <source>
        <dbReference type="ARBA" id="ARBA00007637"/>
    </source>
</evidence>
<comment type="pathway">
    <text evidence="1">Bacterial outer membrane biogenesis; LPS O-antigen biosynthesis.</text>
</comment>
<evidence type="ECO:0000313" key="4">
    <source>
        <dbReference type="EMBL" id="MFK2872294.1"/>
    </source>
</evidence>
<comment type="caution">
    <text evidence="4">The sequence shown here is derived from an EMBL/GenBank/DDBJ whole genome shotgun (WGS) entry which is preliminary data.</text>
</comment>
<dbReference type="InterPro" id="IPR001509">
    <property type="entry name" value="Epimerase_deHydtase"/>
</dbReference>
<protein>
    <submittedName>
        <fullName evidence="4">NAD-dependent epimerase/dehydratase family protein</fullName>
    </submittedName>
</protein>
<feature type="domain" description="NAD-dependent epimerase/dehydratase" evidence="3">
    <location>
        <begin position="5"/>
        <end position="225"/>
    </location>
</feature>
<evidence type="ECO:0000259" key="3">
    <source>
        <dbReference type="Pfam" id="PF01370"/>
    </source>
</evidence>
<dbReference type="PANTHER" id="PTHR43000">
    <property type="entry name" value="DTDP-D-GLUCOSE 4,6-DEHYDRATASE-RELATED"/>
    <property type="match status" value="1"/>
</dbReference>
<reference evidence="4 5" key="1">
    <citation type="submission" date="2020-10" db="EMBL/GenBank/DDBJ databases">
        <title>Phylogeny of dyella-like bacteria.</title>
        <authorList>
            <person name="Fu J."/>
        </authorList>
    </citation>
    <scope>NUCLEOTIDE SEQUENCE [LARGE SCALE GENOMIC DNA]</scope>
    <source>
        <strain evidence="4 5">DHOB07</strain>
    </source>
</reference>
<evidence type="ECO:0000256" key="1">
    <source>
        <dbReference type="ARBA" id="ARBA00005125"/>
    </source>
</evidence>
<keyword evidence="5" id="KW-1185">Reference proteome</keyword>
<dbReference type="InterPro" id="IPR036291">
    <property type="entry name" value="NAD(P)-bd_dom_sf"/>
</dbReference>
<dbReference type="EMBL" id="JADIKG010000009">
    <property type="protein sequence ID" value="MFK2872294.1"/>
    <property type="molecule type" value="Genomic_DNA"/>
</dbReference>
<dbReference type="Proteomes" id="UP001620405">
    <property type="component" value="Unassembled WGS sequence"/>
</dbReference>
<gene>
    <name evidence="4" type="ORF">ISP13_02025</name>
</gene>
<dbReference type="SUPFAM" id="SSF51735">
    <property type="entry name" value="NAD(P)-binding Rossmann-fold domains"/>
    <property type="match status" value="1"/>
</dbReference>
<dbReference type="RefSeq" id="WP_284399215.1">
    <property type="nucleotide sequence ID" value="NZ_BSNQ01000003.1"/>
</dbReference>
<evidence type="ECO:0000313" key="5">
    <source>
        <dbReference type="Proteomes" id="UP001620405"/>
    </source>
</evidence>
<comment type="similarity">
    <text evidence="2">Belongs to the NAD(P)-dependent epimerase/dehydratase family.</text>
</comment>
<sequence length="308" mass="33597">MSEHILVFGAGGFVGRHLVRALVEQGHKVIAISHHPITFGEAGVETVIGELNKPEQFAPLIDRSRVVVHLASRSTPGNSAGRVMAELQNNLQPTFALLEALQDKPKTELLYLSSGGSLYTTAPTELTTESATTHPRSYHGAGKAAAEHFIFAWCSQFGGAATVLRPSNIYGPGQTERAGFGIVPTSFGKIVRGEHLTVWGDGTAIRDYLYIDDFLSLCMAILTSPMPPGMRVLNAASGIGISLNDLFKVLENVTGRQLPRIYDAGRKVDALRVVMDVALAHEYYGWEPLTSLHEGLRQTWDWFTTTQR</sequence>
<proteinExistence type="inferred from homology"/>